<feature type="compositionally biased region" description="Polar residues" evidence="1">
    <location>
        <begin position="100"/>
        <end position="109"/>
    </location>
</feature>
<dbReference type="AlphaFoldDB" id="A0A7R9FQF1"/>
<gene>
    <name evidence="2" type="ORF">DSTB1V02_LOCUS11017</name>
</gene>
<evidence type="ECO:0000313" key="2">
    <source>
        <dbReference type="EMBL" id="CAD7251250.1"/>
    </source>
</evidence>
<keyword evidence="3" id="KW-1185">Reference proteome</keyword>
<proteinExistence type="predicted"/>
<dbReference type="InterPro" id="IPR036056">
    <property type="entry name" value="Fibrinogen-like_C"/>
</dbReference>
<dbReference type="EMBL" id="LR902911">
    <property type="protein sequence ID" value="CAD7251250.1"/>
    <property type="molecule type" value="Genomic_DNA"/>
</dbReference>
<dbReference type="OrthoDB" id="5989513at2759"/>
<dbReference type="Gene3D" id="2.60.120.1000">
    <property type="match status" value="1"/>
</dbReference>
<accession>A0A7R9FQF1</accession>
<name>A0A7R9FQF1_9CRUS</name>
<dbReference type="Proteomes" id="UP000677054">
    <property type="component" value="Unassembled WGS sequence"/>
</dbReference>
<sequence length="362" mass="39881">MYILAIKSGQREKGRQWNKLEDLVSGLLRKTEEHAKLIAQLKNDCEHLWHEKENLKLDNENLKSSLLENIRDRDEIKLELNSTEGRLQYLEAVNQQIRGSTTHKASSSIRAKGPPSLTPKRACSTHGIRMVAPRTCQALADLGVTRSGTYHVDPDGSLIGDAPTLVFCDMETTPVSTIVLHDSMGNTEIDPCGDPGCYRRNISYGSSMKQMVALIEQSESCEQQIRYDCFMAALTTGLRQYGWWVDRHGDPQYYWDGSNAGEHVCRCGISNDCIGPPHPCNCDAKAPQWESDVGAIMNGTALPITELHFGGLKFDDQRANYTLGALTCRGKAPSSANPVEPDSSLHGAGSTSFPQKIIDSAS</sequence>
<feature type="region of interest" description="Disordered" evidence="1">
    <location>
        <begin position="332"/>
        <end position="362"/>
    </location>
</feature>
<organism evidence="2">
    <name type="scientific">Darwinula stevensoni</name>
    <dbReference type="NCBI Taxonomy" id="69355"/>
    <lineage>
        <taxon>Eukaryota</taxon>
        <taxon>Metazoa</taxon>
        <taxon>Ecdysozoa</taxon>
        <taxon>Arthropoda</taxon>
        <taxon>Crustacea</taxon>
        <taxon>Oligostraca</taxon>
        <taxon>Ostracoda</taxon>
        <taxon>Podocopa</taxon>
        <taxon>Podocopida</taxon>
        <taxon>Darwinulocopina</taxon>
        <taxon>Darwinuloidea</taxon>
        <taxon>Darwinulidae</taxon>
        <taxon>Darwinula</taxon>
    </lineage>
</organism>
<reference evidence="2" key="1">
    <citation type="submission" date="2020-11" db="EMBL/GenBank/DDBJ databases">
        <authorList>
            <person name="Tran Van P."/>
        </authorList>
    </citation>
    <scope>NUCLEOTIDE SEQUENCE</scope>
</reference>
<evidence type="ECO:0000256" key="1">
    <source>
        <dbReference type="SAM" id="MobiDB-lite"/>
    </source>
</evidence>
<feature type="region of interest" description="Disordered" evidence="1">
    <location>
        <begin position="100"/>
        <end position="121"/>
    </location>
</feature>
<evidence type="ECO:0000313" key="3">
    <source>
        <dbReference type="Proteomes" id="UP000677054"/>
    </source>
</evidence>
<protein>
    <submittedName>
        <fullName evidence="2">Uncharacterized protein</fullName>
    </submittedName>
</protein>
<dbReference type="SUPFAM" id="SSF56496">
    <property type="entry name" value="Fibrinogen C-terminal domain-like"/>
    <property type="match status" value="1"/>
</dbReference>
<dbReference type="EMBL" id="CAJPEV010003394">
    <property type="protein sequence ID" value="CAG0899657.1"/>
    <property type="molecule type" value="Genomic_DNA"/>
</dbReference>